<dbReference type="EMBL" id="JBHTHX010001563">
    <property type="protein sequence ID" value="MFD0888919.1"/>
    <property type="molecule type" value="Genomic_DNA"/>
</dbReference>
<keyword evidence="2" id="KW-1185">Reference proteome</keyword>
<comment type="caution">
    <text evidence="1">The sequence shown here is derived from an EMBL/GenBank/DDBJ whole genome shotgun (WGS) entry which is preliminary data.</text>
</comment>
<gene>
    <name evidence="1" type="ORF">ACFQ08_30660</name>
</gene>
<sequence>MTRTRRGVRGHTAVLLVTASAGALVFLLALGTGEIRLSPVEVLRILTGEAGNAGDAQGLGPLAGTAVLSWR</sequence>
<evidence type="ECO:0000313" key="2">
    <source>
        <dbReference type="Proteomes" id="UP001597024"/>
    </source>
</evidence>
<dbReference type="Proteomes" id="UP001597024">
    <property type="component" value="Unassembled WGS sequence"/>
</dbReference>
<reference evidence="2" key="1">
    <citation type="journal article" date="2019" name="Int. J. Syst. Evol. Microbiol.">
        <title>The Global Catalogue of Microorganisms (GCM) 10K type strain sequencing project: providing services to taxonomists for standard genome sequencing and annotation.</title>
        <authorList>
            <consortium name="The Broad Institute Genomics Platform"/>
            <consortium name="The Broad Institute Genome Sequencing Center for Infectious Disease"/>
            <person name="Wu L."/>
            <person name="Ma J."/>
        </authorList>
    </citation>
    <scope>NUCLEOTIDE SEQUENCE [LARGE SCALE GENOMIC DNA]</scope>
    <source>
        <strain evidence="2">CCUG 62974</strain>
    </source>
</reference>
<accession>A0ABW3DYS9</accession>
<name>A0ABW3DYS9_9ACTN</name>
<organism evidence="1 2">
    <name type="scientific">Streptosporangium algeriense</name>
    <dbReference type="NCBI Taxonomy" id="1682748"/>
    <lineage>
        <taxon>Bacteria</taxon>
        <taxon>Bacillati</taxon>
        <taxon>Actinomycetota</taxon>
        <taxon>Actinomycetes</taxon>
        <taxon>Streptosporangiales</taxon>
        <taxon>Streptosporangiaceae</taxon>
        <taxon>Streptosporangium</taxon>
    </lineage>
</organism>
<proteinExistence type="predicted"/>
<feature type="non-terminal residue" evidence="1">
    <location>
        <position position="71"/>
    </location>
</feature>
<evidence type="ECO:0000313" key="1">
    <source>
        <dbReference type="EMBL" id="MFD0888919.1"/>
    </source>
</evidence>
<protein>
    <recommendedName>
        <fullName evidence="3">Iron ABC transporter permease</fullName>
    </recommendedName>
</protein>
<evidence type="ECO:0008006" key="3">
    <source>
        <dbReference type="Google" id="ProtNLM"/>
    </source>
</evidence>